<keyword evidence="5" id="KW-1185">Reference proteome</keyword>
<evidence type="ECO:0000256" key="2">
    <source>
        <dbReference type="ARBA" id="ARBA00022679"/>
    </source>
</evidence>
<dbReference type="EMBL" id="CP136051">
    <property type="protein sequence ID" value="WOK05625.1"/>
    <property type="molecule type" value="Genomic_DNA"/>
</dbReference>
<evidence type="ECO:0000313" key="4">
    <source>
        <dbReference type="EMBL" id="WOK05625.1"/>
    </source>
</evidence>
<dbReference type="InterPro" id="IPR002935">
    <property type="entry name" value="SAM_O-MeTrfase"/>
</dbReference>
<dbReference type="RefSeq" id="WP_317488383.1">
    <property type="nucleotide sequence ID" value="NZ_CP136051.1"/>
</dbReference>
<evidence type="ECO:0000256" key="1">
    <source>
        <dbReference type="ARBA" id="ARBA00022603"/>
    </source>
</evidence>
<dbReference type="CDD" id="cd02440">
    <property type="entry name" value="AdoMet_MTases"/>
    <property type="match status" value="1"/>
</dbReference>
<dbReference type="PANTHER" id="PTHR10509:SF14">
    <property type="entry name" value="CAFFEOYL-COA O-METHYLTRANSFERASE 3-RELATED"/>
    <property type="match status" value="1"/>
</dbReference>
<dbReference type="Gene3D" id="3.40.50.150">
    <property type="entry name" value="Vaccinia Virus protein VP39"/>
    <property type="match status" value="1"/>
</dbReference>
<dbReference type="Pfam" id="PF01596">
    <property type="entry name" value="Methyltransf_3"/>
    <property type="match status" value="1"/>
</dbReference>
<evidence type="ECO:0000256" key="3">
    <source>
        <dbReference type="ARBA" id="ARBA00022691"/>
    </source>
</evidence>
<keyword evidence="1 4" id="KW-0489">Methyltransferase</keyword>
<organism evidence="4 5">
    <name type="scientific">Imperialibacter roseus</name>
    <dbReference type="NCBI Taxonomy" id="1324217"/>
    <lineage>
        <taxon>Bacteria</taxon>
        <taxon>Pseudomonadati</taxon>
        <taxon>Bacteroidota</taxon>
        <taxon>Cytophagia</taxon>
        <taxon>Cytophagales</taxon>
        <taxon>Flammeovirgaceae</taxon>
        <taxon>Imperialibacter</taxon>
    </lineage>
</organism>
<reference evidence="4 5" key="1">
    <citation type="journal article" date="2023" name="Microbiol. Resour. Announc.">
        <title>Complete Genome Sequence of Imperialibacter roseus strain P4T.</title>
        <authorList>
            <person name="Tizabi D.R."/>
            <person name="Bachvaroff T."/>
            <person name="Hill R.T."/>
        </authorList>
    </citation>
    <scope>NUCLEOTIDE SEQUENCE [LARGE SCALE GENOMIC DNA]</scope>
    <source>
        <strain evidence="4 5">P4T</strain>
    </source>
</reference>
<dbReference type="Proteomes" id="UP001302349">
    <property type="component" value="Chromosome"/>
</dbReference>
<keyword evidence="2 4" id="KW-0808">Transferase</keyword>
<dbReference type="GO" id="GO:0008168">
    <property type="term" value="F:methyltransferase activity"/>
    <property type="evidence" value="ECO:0007669"/>
    <property type="project" value="UniProtKB-KW"/>
</dbReference>
<name>A0ABZ0IKS2_9BACT</name>
<dbReference type="PANTHER" id="PTHR10509">
    <property type="entry name" value="O-METHYLTRANSFERASE-RELATED"/>
    <property type="match status" value="1"/>
</dbReference>
<gene>
    <name evidence="4" type="ORF">RT717_21345</name>
</gene>
<protein>
    <submittedName>
        <fullName evidence="4">O-methyltransferase</fullName>
        <ecNumber evidence="4">2.1.1.-</ecNumber>
    </submittedName>
</protein>
<proteinExistence type="predicted"/>
<evidence type="ECO:0000313" key="5">
    <source>
        <dbReference type="Proteomes" id="UP001302349"/>
    </source>
</evidence>
<dbReference type="InterPro" id="IPR050362">
    <property type="entry name" value="Cation-dep_OMT"/>
</dbReference>
<dbReference type="PROSITE" id="PS51682">
    <property type="entry name" value="SAM_OMT_I"/>
    <property type="match status" value="1"/>
</dbReference>
<dbReference type="GO" id="GO:0032259">
    <property type="term" value="P:methylation"/>
    <property type="evidence" value="ECO:0007669"/>
    <property type="project" value="UniProtKB-KW"/>
</dbReference>
<dbReference type="SUPFAM" id="SSF53335">
    <property type="entry name" value="S-adenosyl-L-methionine-dependent methyltransferases"/>
    <property type="match status" value="1"/>
</dbReference>
<accession>A0ABZ0IKS2</accession>
<dbReference type="EC" id="2.1.1.-" evidence="4"/>
<keyword evidence="3" id="KW-0949">S-adenosyl-L-methionine</keyword>
<dbReference type="InterPro" id="IPR029063">
    <property type="entry name" value="SAM-dependent_MTases_sf"/>
</dbReference>
<sequence>MDFIDADLFRYIEGHTEHEPELLGRLNRHTHLNVLRPRMLSGHFQGRVLSMFSHMIKPTSILEIGTYTGYSAICLAEGLQQNGKLTTIDINGELESIVRRFIGDSPYGEQIEYIIGDAMVEVPKLDATFDLVFIDADKANYTNYFDLVIDKVKPGGYIMADNVLWSGKVLEKNRKKDDPDTLTILAFNKKVADDPRVQNVLLPIRDGLMMLRKK</sequence>